<reference evidence="4 5" key="1">
    <citation type="submission" date="2018-12" db="EMBL/GenBank/DDBJ databases">
        <authorList>
            <person name="Kim S.-J."/>
            <person name="Jung G.-Y."/>
        </authorList>
    </citation>
    <scope>NUCLEOTIDE SEQUENCE [LARGE SCALE GENOMIC DNA]</scope>
    <source>
        <strain evidence="4 5">03SU3-P</strain>
    </source>
</reference>
<keyword evidence="1" id="KW-0285">Flavoprotein</keyword>
<dbReference type="AlphaFoldDB" id="A0A3R8RS31"/>
<proteinExistence type="predicted"/>
<dbReference type="SUPFAM" id="SSF52218">
    <property type="entry name" value="Flavoproteins"/>
    <property type="match status" value="1"/>
</dbReference>
<dbReference type="Gene3D" id="3.40.50.360">
    <property type="match status" value="1"/>
</dbReference>
<evidence type="ECO:0000256" key="1">
    <source>
        <dbReference type="ARBA" id="ARBA00022630"/>
    </source>
</evidence>
<sequence length="163" mass="17279">MKQLAIIWHSMTGGSEALAQAAYAGAARGQGVKVLMLNAAEADAEHMLAADGYLFVFPENLAAISGGMKSFFDRCYYPCLGALNGRPYAMIVCAGSDGRNAVAQAERIATGWRLRQIAPSVIVCTQAQTQQEILAAKIIDSHHLSAAAELGEQMATGLQMGIY</sequence>
<keyword evidence="2" id="KW-0288">FMN</keyword>
<dbReference type="GO" id="GO:0010181">
    <property type="term" value="F:FMN binding"/>
    <property type="evidence" value="ECO:0007669"/>
    <property type="project" value="InterPro"/>
</dbReference>
<accession>A0A3R8RS31</accession>
<dbReference type="InterPro" id="IPR029039">
    <property type="entry name" value="Flavoprotein-like_sf"/>
</dbReference>
<feature type="domain" description="Flavodoxin-like" evidence="3">
    <location>
        <begin position="4"/>
        <end position="163"/>
    </location>
</feature>
<evidence type="ECO:0000256" key="2">
    <source>
        <dbReference type="ARBA" id="ARBA00022643"/>
    </source>
</evidence>
<evidence type="ECO:0000259" key="3">
    <source>
        <dbReference type="PROSITE" id="PS50902"/>
    </source>
</evidence>
<dbReference type="Proteomes" id="UP000268553">
    <property type="component" value="Unassembled WGS sequence"/>
</dbReference>
<evidence type="ECO:0000313" key="4">
    <source>
        <dbReference type="EMBL" id="RRQ51348.1"/>
    </source>
</evidence>
<protein>
    <submittedName>
        <fullName evidence="4">Flavodoxin family protein</fullName>
    </submittedName>
</protein>
<keyword evidence="5" id="KW-1185">Reference proteome</keyword>
<gene>
    <name evidence="4" type="ORF">D7D48_00045</name>
</gene>
<dbReference type="InterPro" id="IPR005025">
    <property type="entry name" value="FMN_Rdtase-like_dom"/>
</dbReference>
<organism evidence="4 5">
    <name type="scientific">Sphingorhabdus wooponensis</name>
    <dbReference type="NCBI Taxonomy" id="940136"/>
    <lineage>
        <taxon>Bacteria</taxon>
        <taxon>Pseudomonadati</taxon>
        <taxon>Pseudomonadota</taxon>
        <taxon>Alphaproteobacteria</taxon>
        <taxon>Sphingomonadales</taxon>
        <taxon>Sphingomonadaceae</taxon>
        <taxon>Sphingorhabdus</taxon>
    </lineage>
</organism>
<dbReference type="OrthoDB" id="5736081at2"/>
<dbReference type="Pfam" id="PF03358">
    <property type="entry name" value="FMN_red"/>
    <property type="match status" value="1"/>
</dbReference>
<dbReference type="PROSITE" id="PS50902">
    <property type="entry name" value="FLAVODOXIN_LIKE"/>
    <property type="match status" value="1"/>
</dbReference>
<dbReference type="RefSeq" id="WP_125229363.1">
    <property type="nucleotide sequence ID" value="NZ_RWJI01000001.1"/>
</dbReference>
<name>A0A3R8RS31_9SPHN</name>
<evidence type="ECO:0000313" key="5">
    <source>
        <dbReference type="Proteomes" id="UP000268553"/>
    </source>
</evidence>
<dbReference type="GO" id="GO:0016491">
    <property type="term" value="F:oxidoreductase activity"/>
    <property type="evidence" value="ECO:0007669"/>
    <property type="project" value="InterPro"/>
</dbReference>
<comment type="caution">
    <text evidence="4">The sequence shown here is derived from an EMBL/GenBank/DDBJ whole genome shotgun (WGS) entry which is preliminary data.</text>
</comment>
<dbReference type="InterPro" id="IPR008254">
    <property type="entry name" value="Flavodoxin/NO_synth"/>
</dbReference>
<dbReference type="EMBL" id="RWJI01000001">
    <property type="protein sequence ID" value="RRQ51348.1"/>
    <property type="molecule type" value="Genomic_DNA"/>
</dbReference>